<evidence type="ECO:0000259" key="1">
    <source>
        <dbReference type="PROSITE" id="PS51352"/>
    </source>
</evidence>
<name>A0A1W1CY95_9ZZZZ</name>
<dbReference type="EMBL" id="FPHI01000057">
    <property type="protein sequence ID" value="SFV70784.1"/>
    <property type="molecule type" value="Genomic_DNA"/>
</dbReference>
<sequence>MIFKKILLIALLTLSSLAYDFGDVPKVNVVDIPKGKRLMIQFGKTECIWCEHMAPYFKEIKAKYPKTPIYYINTDKDVLGAINSNVEVLPTSIFWDENGKEIGRYEGYLLPNQIMELLEEYGVLVK</sequence>
<reference evidence="2" key="1">
    <citation type="submission" date="2016-10" db="EMBL/GenBank/DDBJ databases">
        <authorList>
            <person name="de Groot N.N."/>
        </authorList>
    </citation>
    <scope>NUCLEOTIDE SEQUENCE</scope>
</reference>
<organism evidence="2">
    <name type="scientific">hydrothermal vent metagenome</name>
    <dbReference type="NCBI Taxonomy" id="652676"/>
    <lineage>
        <taxon>unclassified sequences</taxon>
        <taxon>metagenomes</taxon>
        <taxon>ecological metagenomes</taxon>
    </lineage>
</organism>
<dbReference type="CDD" id="cd02947">
    <property type="entry name" value="TRX_family"/>
    <property type="match status" value="1"/>
</dbReference>
<protein>
    <submittedName>
        <fullName evidence="2">Thioredoxin</fullName>
    </submittedName>
</protein>
<evidence type="ECO:0000313" key="2">
    <source>
        <dbReference type="EMBL" id="SFV70784.1"/>
    </source>
</evidence>
<dbReference type="InterPro" id="IPR013766">
    <property type="entry name" value="Thioredoxin_domain"/>
</dbReference>
<gene>
    <name evidence="2" type="ORF">MNB_SV-3-472</name>
</gene>
<accession>A0A1W1CY95</accession>
<dbReference type="PROSITE" id="PS51352">
    <property type="entry name" value="THIOREDOXIN_2"/>
    <property type="match status" value="1"/>
</dbReference>
<dbReference type="Pfam" id="PF00085">
    <property type="entry name" value="Thioredoxin"/>
    <property type="match status" value="1"/>
</dbReference>
<dbReference type="Gene3D" id="3.40.30.10">
    <property type="entry name" value="Glutaredoxin"/>
    <property type="match status" value="1"/>
</dbReference>
<feature type="domain" description="Thioredoxin" evidence="1">
    <location>
        <begin position="12"/>
        <end position="123"/>
    </location>
</feature>
<proteinExistence type="predicted"/>
<dbReference type="InterPro" id="IPR036249">
    <property type="entry name" value="Thioredoxin-like_sf"/>
</dbReference>
<dbReference type="AlphaFoldDB" id="A0A1W1CY95"/>
<dbReference type="SUPFAM" id="SSF52833">
    <property type="entry name" value="Thioredoxin-like"/>
    <property type="match status" value="1"/>
</dbReference>